<dbReference type="Gene3D" id="3.60.15.10">
    <property type="entry name" value="Ribonuclease Z/Hydroxyacylglutathione hydrolase-like"/>
    <property type="match status" value="1"/>
</dbReference>
<feature type="domain" description="Metallo-beta-lactamase" evidence="1">
    <location>
        <begin position="10"/>
        <end position="79"/>
    </location>
</feature>
<evidence type="ECO:0000313" key="2">
    <source>
        <dbReference type="EMBL" id="MBC5733479.1"/>
    </source>
</evidence>
<evidence type="ECO:0000313" key="3">
    <source>
        <dbReference type="Proteomes" id="UP000661435"/>
    </source>
</evidence>
<organism evidence="2 3">
    <name type="scientific">Lawsonibacter hominis</name>
    <dbReference type="NCBI Taxonomy" id="2763053"/>
    <lineage>
        <taxon>Bacteria</taxon>
        <taxon>Bacillati</taxon>
        <taxon>Bacillota</taxon>
        <taxon>Clostridia</taxon>
        <taxon>Eubacteriales</taxon>
        <taxon>Oscillospiraceae</taxon>
        <taxon>Lawsonibacter</taxon>
    </lineage>
</organism>
<gene>
    <name evidence="2" type="ORF">H8S57_07035</name>
</gene>
<dbReference type="SUPFAM" id="SSF56281">
    <property type="entry name" value="Metallo-hydrolase/oxidoreductase"/>
    <property type="match status" value="1"/>
</dbReference>
<dbReference type="Pfam" id="PF00753">
    <property type="entry name" value="Lactamase_B"/>
    <property type="match status" value="1"/>
</dbReference>
<dbReference type="EMBL" id="JACOPP010000007">
    <property type="protein sequence ID" value="MBC5733479.1"/>
    <property type="molecule type" value="Genomic_DNA"/>
</dbReference>
<proteinExistence type="predicted"/>
<accession>A0A8J6JDZ1</accession>
<keyword evidence="3" id="KW-1185">Reference proteome</keyword>
<dbReference type="AlphaFoldDB" id="A0A8J6JDZ1"/>
<name>A0A8J6JDZ1_9FIRM</name>
<protein>
    <submittedName>
        <fullName evidence="2">MBL fold metallo-hydrolase</fullName>
    </submittedName>
</protein>
<comment type="caution">
    <text evidence="2">The sequence shown here is derived from an EMBL/GenBank/DDBJ whole genome shotgun (WGS) entry which is preliminary data.</text>
</comment>
<reference evidence="2" key="1">
    <citation type="submission" date="2020-08" db="EMBL/GenBank/DDBJ databases">
        <title>Genome public.</title>
        <authorList>
            <person name="Liu C."/>
            <person name="Sun Q."/>
        </authorList>
    </citation>
    <scope>NUCLEOTIDE SEQUENCE</scope>
    <source>
        <strain evidence="2">NSJ-51</strain>
    </source>
</reference>
<dbReference type="InterPro" id="IPR001279">
    <property type="entry name" value="Metallo-B-lactamas"/>
</dbReference>
<dbReference type="RefSeq" id="WP_186907376.1">
    <property type="nucleotide sequence ID" value="NZ_JACOPP010000007.1"/>
</dbReference>
<dbReference type="Proteomes" id="UP000661435">
    <property type="component" value="Unassembled WGS sequence"/>
</dbReference>
<sequence>MQLRVKRVKFGDCALLETEGRRLIVDCGSDNRGTRPAQGKSRFAYSAIRSAIDDDLPTDLLVSHFHSDHFCGFLRLPEPGTLLCAAPPIETAWLPWSLLKSGQPAFSGAMARLLAVAPANSYGFRLTRQILDLFQHLTVCARRIRFVRTGSRIPLDGAHLRVLWPQVEFPLMVRSKPGKGPFFQHYWDEGSDAERFDYDLYPYQEMEAQAETLFLGLLERLGPRRGALLEARRGVQSALNAYLELLHQEQAPQEAPAERFQALRASMEPLLALHDALWADLARPGAPQALITDLKGFAKAQYHRLVDGLNAMSVVCDLEDRVLFLGDAPPHVVDHIHGSGAGFRRFYQVVKLQHHGTGAYFTPKTPAGDHYILSNGGYERRKVGVNPIKSLTRQPSCLLHCTDAHDDPARFCRYARDCGGCSPNCRPVTGDELVLPL</sequence>
<dbReference type="InterPro" id="IPR036866">
    <property type="entry name" value="RibonucZ/Hydroxyglut_hydro"/>
</dbReference>
<evidence type="ECO:0000259" key="1">
    <source>
        <dbReference type="Pfam" id="PF00753"/>
    </source>
</evidence>